<dbReference type="EMBL" id="FUXL01000001">
    <property type="protein sequence ID" value="SJZ50649.1"/>
    <property type="molecule type" value="Genomic_DNA"/>
</dbReference>
<evidence type="ECO:0000256" key="11">
    <source>
        <dbReference type="HAMAP-Rule" id="MF_01021"/>
    </source>
</evidence>
<dbReference type="RefSeq" id="WP_078706691.1">
    <property type="nucleotide sequence ID" value="NZ_FUXL01000001.1"/>
</dbReference>
<dbReference type="AlphaFoldDB" id="A0A1T4L7G2"/>
<proteinExistence type="inferred from homology"/>
<dbReference type="PANTHER" id="PTHR42945">
    <property type="entry name" value="HISTIDINE BIOSYNTHESIS BIFUNCTIONAL PROTEIN"/>
    <property type="match status" value="1"/>
</dbReference>
<evidence type="ECO:0000259" key="12">
    <source>
        <dbReference type="Pfam" id="PF01502"/>
    </source>
</evidence>
<dbReference type="EC" id="3.5.4.19" evidence="11"/>
<comment type="cofactor">
    <cofactor evidence="11">
        <name>Zn(2+)</name>
        <dbReference type="ChEBI" id="CHEBI:29105"/>
    </cofactor>
    <text evidence="11">Binds 1 zinc ion per subunit.</text>
</comment>
<dbReference type="GO" id="GO:0000105">
    <property type="term" value="P:L-histidine biosynthetic process"/>
    <property type="evidence" value="ECO:0007669"/>
    <property type="project" value="UniProtKB-UniRule"/>
</dbReference>
<dbReference type="Pfam" id="PF01502">
    <property type="entry name" value="PRA-CH"/>
    <property type="match status" value="1"/>
</dbReference>
<dbReference type="GO" id="GO:0004636">
    <property type="term" value="F:phosphoribosyl-ATP diphosphatase activity"/>
    <property type="evidence" value="ECO:0007669"/>
    <property type="project" value="UniProtKB-EC"/>
</dbReference>
<comment type="catalytic activity">
    <reaction evidence="2">
        <text>1-(5-phospho-beta-D-ribosyl)-ATP + H2O = 1-(5-phospho-beta-D-ribosyl)-5'-AMP + diphosphate + H(+)</text>
        <dbReference type="Rhea" id="RHEA:22828"/>
        <dbReference type="ChEBI" id="CHEBI:15377"/>
        <dbReference type="ChEBI" id="CHEBI:15378"/>
        <dbReference type="ChEBI" id="CHEBI:33019"/>
        <dbReference type="ChEBI" id="CHEBI:59457"/>
        <dbReference type="ChEBI" id="CHEBI:73183"/>
        <dbReference type="EC" id="3.6.1.31"/>
    </reaction>
</comment>
<organism evidence="13 14">
    <name type="scientific">Consotaella salsifontis</name>
    <dbReference type="NCBI Taxonomy" id="1365950"/>
    <lineage>
        <taxon>Bacteria</taxon>
        <taxon>Pseudomonadati</taxon>
        <taxon>Pseudomonadota</taxon>
        <taxon>Alphaproteobacteria</taxon>
        <taxon>Hyphomicrobiales</taxon>
        <taxon>Aurantimonadaceae</taxon>
        <taxon>Consotaella</taxon>
    </lineage>
</organism>
<dbReference type="STRING" id="1365950.SAMN05428963_10194"/>
<comment type="similarity">
    <text evidence="11">Belongs to the PRA-CH family.</text>
</comment>
<feature type="binding site" evidence="11">
    <location>
        <position position="111"/>
    </location>
    <ligand>
        <name>Zn(2+)</name>
        <dbReference type="ChEBI" id="CHEBI:29105"/>
        <note>ligand shared between dimeric partners</note>
    </ligand>
</feature>
<feature type="domain" description="Phosphoribosyl-AMP cyclohydrolase" evidence="12">
    <location>
        <begin position="38"/>
        <end position="113"/>
    </location>
</feature>
<evidence type="ECO:0000256" key="5">
    <source>
        <dbReference type="ARBA" id="ARBA00007731"/>
    </source>
</evidence>
<protein>
    <recommendedName>
        <fullName evidence="11">Phosphoribosyl-AMP cyclohydrolase</fullName>
        <shortName evidence="11">PRA-CH</shortName>
        <ecNumber evidence="11">3.5.4.19</ecNumber>
    </recommendedName>
</protein>
<evidence type="ECO:0000256" key="3">
    <source>
        <dbReference type="ARBA" id="ARBA00005169"/>
    </source>
</evidence>
<comment type="pathway">
    <text evidence="3 11">Amino-acid biosynthesis; L-histidine biosynthesis; L-histidine from 5-phospho-alpha-D-ribose 1-diphosphate: step 3/9.</text>
</comment>
<accession>A0A1T4L7G2</accession>
<dbReference type="PANTHER" id="PTHR42945:SF1">
    <property type="entry name" value="HISTIDINE BIOSYNTHESIS BIFUNCTIONAL PROTEIN HIS7"/>
    <property type="match status" value="1"/>
</dbReference>
<dbReference type="InterPro" id="IPR038019">
    <property type="entry name" value="PRib_AMP_CycHydrolase_sf"/>
</dbReference>
<name>A0A1T4L7G2_9HYPH</name>
<evidence type="ECO:0000313" key="13">
    <source>
        <dbReference type="EMBL" id="SJZ50649.1"/>
    </source>
</evidence>
<dbReference type="Gene3D" id="3.10.20.810">
    <property type="entry name" value="Phosphoribosyl-AMP cyclohydrolase"/>
    <property type="match status" value="1"/>
</dbReference>
<keyword evidence="11" id="KW-0479">Metal-binding</keyword>
<comment type="catalytic activity">
    <reaction evidence="1 11">
        <text>1-(5-phospho-beta-D-ribosyl)-5'-AMP + H2O = 1-(5-phospho-beta-D-ribosyl)-5-[(5-phospho-beta-D-ribosylamino)methylideneamino]imidazole-4-carboxamide</text>
        <dbReference type="Rhea" id="RHEA:20049"/>
        <dbReference type="ChEBI" id="CHEBI:15377"/>
        <dbReference type="ChEBI" id="CHEBI:58435"/>
        <dbReference type="ChEBI" id="CHEBI:59457"/>
        <dbReference type="EC" id="3.5.4.19"/>
    </reaction>
</comment>
<dbReference type="UniPathway" id="UPA00031">
    <property type="reaction ID" value="UER00008"/>
</dbReference>
<evidence type="ECO:0000256" key="8">
    <source>
        <dbReference type="ARBA" id="ARBA00022605"/>
    </source>
</evidence>
<dbReference type="FunFam" id="3.10.20.810:FF:000001">
    <property type="entry name" value="Histidine biosynthesis bifunctional protein HisIE"/>
    <property type="match status" value="1"/>
</dbReference>
<feature type="binding site" evidence="11">
    <location>
        <position position="104"/>
    </location>
    <ligand>
        <name>Zn(2+)</name>
        <dbReference type="ChEBI" id="CHEBI:29105"/>
        <note>ligand shared between dimeric partners</note>
    </ligand>
</feature>
<comment type="subunit">
    <text evidence="11">Homodimer.</text>
</comment>
<dbReference type="GO" id="GO:0008270">
    <property type="term" value="F:zinc ion binding"/>
    <property type="evidence" value="ECO:0007669"/>
    <property type="project" value="UniProtKB-UniRule"/>
</dbReference>
<dbReference type="SUPFAM" id="SSF141734">
    <property type="entry name" value="HisI-like"/>
    <property type="match status" value="1"/>
</dbReference>
<evidence type="ECO:0000256" key="1">
    <source>
        <dbReference type="ARBA" id="ARBA00000024"/>
    </source>
</evidence>
<keyword evidence="11" id="KW-0862">Zinc</keyword>
<comment type="similarity">
    <text evidence="5">In the C-terminal section; belongs to the PRA-PH family.</text>
</comment>
<keyword evidence="7 11" id="KW-0963">Cytoplasm</keyword>
<evidence type="ECO:0000256" key="4">
    <source>
        <dbReference type="ARBA" id="ARBA00005204"/>
    </source>
</evidence>
<dbReference type="GO" id="GO:0000287">
    <property type="term" value="F:magnesium ion binding"/>
    <property type="evidence" value="ECO:0007669"/>
    <property type="project" value="UniProtKB-UniRule"/>
</dbReference>
<reference evidence="13 14" key="1">
    <citation type="submission" date="2017-02" db="EMBL/GenBank/DDBJ databases">
        <authorList>
            <person name="Peterson S.W."/>
        </authorList>
    </citation>
    <scope>NUCLEOTIDE SEQUENCE [LARGE SCALE GENOMIC DNA]</scope>
    <source>
        <strain evidence="13 14">USBA 369</strain>
    </source>
</reference>
<comment type="pathway">
    <text evidence="4">Amino-acid biosynthesis; L-histidine biosynthesis; L-histidine from 5-phospho-alpha-D-ribose 1-diphosphate: step 2/9.</text>
</comment>
<feature type="binding site" evidence="11">
    <location>
        <position position="86"/>
    </location>
    <ligand>
        <name>Zn(2+)</name>
        <dbReference type="ChEBI" id="CHEBI:29105"/>
        <note>ligand shared between dimeric partners</note>
    </ligand>
</feature>
<feature type="binding site" evidence="11">
    <location>
        <position position="87"/>
    </location>
    <ligand>
        <name>Mg(2+)</name>
        <dbReference type="ChEBI" id="CHEBI:18420"/>
    </ligand>
</feature>
<feature type="binding site" evidence="11">
    <location>
        <position position="85"/>
    </location>
    <ligand>
        <name>Mg(2+)</name>
        <dbReference type="ChEBI" id="CHEBI:18420"/>
    </ligand>
</feature>
<comment type="subcellular location">
    <subcellularLocation>
        <location evidence="11">Cytoplasm</location>
    </subcellularLocation>
</comment>
<dbReference type="Proteomes" id="UP000190135">
    <property type="component" value="Unassembled WGS sequence"/>
</dbReference>
<dbReference type="InterPro" id="IPR002496">
    <property type="entry name" value="PRib_AMP_CycHydrolase_dom"/>
</dbReference>
<dbReference type="GO" id="GO:0004635">
    <property type="term" value="F:phosphoribosyl-AMP cyclohydrolase activity"/>
    <property type="evidence" value="ECO:0007669"/>
    <property type="project" value="UniProtKB-UniRule"/>
</dbReference>
<keyword evidence="10 11" id="KW-0368">Histidine biosynthesis</keyword>
<dbReference type="HAMAP" id="MF_01021">
    <property type="entry name" value="HisI"/>
    <property type="match status" value="1"/>
</dbReference>
<keyword evidence="9 11" id="KW-0378">Hydrolase</keyword>
<evidence type="ECO:0000256" key="2">
    <source>
        <dbReference type="ARBA" id="ARBA00001460"/>
    </source>
</evidence>
<comment type="function">
    <text evidence="11">Catalyzes the hydrolysis of the adenine ring of phosphoribosyl-AMP.</text>
</comment>
<evidence type="ECO:0000256" key="10">
    <source>
        <dbReference type="ARBA" id="ARBA00023102"/>
    </source>
</evidence>
<comment type="similarity">
    <text evidence="6">In the N-terminal section; belongs to the PRA-CH family.</text>
</comment>
<keyword evidence="11" id="KW-0460">Magnesium</keyword>
<evidence type="ECO:0000256" key="9">
    <source>
        <dbReference type="ARBA" id="ARBA00022801"/>
    </source>
</evidence>
<dbReference type="GO" id="GO:0005737">
    <property type="term" value="C:cytoplasm"/>
    <property type="evidence" value="ECO:0007669"/>
    <property type="project" value="UniProtKB-SubCell"/>
</dbReference>
<dbReference type="NCBIfam" id="NF000768">
    <property type="entry name" value="PRK00051.1"/>
    <property type="match status" value="1"/>
</dbReference>
<dbReference type="OrthoDB" id="9795769at2"/>
<gene>
    <name evidence="11" type="primary">hisI</name>
    <name evidence="13" type="ORF">SAMN05428963_10194</name>
</gene>
<evidence type="ECO:0000313" key="14">
    <source>
        <dbReference type="Proteomes" id="UP000190135"/>
    </source>
</evidence>
<evidence type="ECO:0000256" key="7">
    <source>
        <dbReference type="ARBA" id="ARBA00022490"/>
    </source>
</evidence>
<evidence type="ECO:0000256" key="6">
    <source>
        <dbReference type="ARBA" id="ARBA00008299"/>
    </source>
</evidence>
<keyword evidence="8 11" id="KW-0028">Amino-acid biosynthesis</keyword>
<dbReference type="InterPro" id="IPR026660">
    <property type="entry name" value="PRA-CH"/>
</dbReference>
<comment type="cofactor">
    <cofactor evidence="11">
        <name>Mg(2+)</name>
        <dbReference type="ChEBI" id="CHEBI:18420"/>
    </cofactor>
    <text evidence="11">Binds 1 Mg(2+) ion per subunit.</text>
</comment>
<feature type="binding site" evidence="11">
    <location>
        <position position="89"/>
    </location>
    <ligand>
        <name>Mg(2+)</name>
        <dbReference type="ChEBI" id="CHEBI:18420"/>
    </ligand>
</feature>
<sequence length="134" mass="14956">MATGNLELEEGRTLSPRFDDKGLITAVVTDVNSGGLLMVAHMNREALDLTLQTGVAHYFSRSRQALWRKGETSGALQTVKEVRVDCDQDAVWLKVEVARPEDTCHTRRTTCFYRTVEWRDGAPVLTTTESRAGD</sequence>
<keyword evidence="14" id="KW-1185">Reference proteome</keyword>